<keyword evidence="1 2" id="KW-0732">Signal</keyword>
<organism evidence="4 5">
    <name type="scientific">Bacteroides muris</name>
    <name type="common">ex Afrizal et al. 2022</name>
    <dbReference type="NCBI Taxonomy" id="2516960"/>
    <lineage>
        <taxon>Bacteria</taxon>
        <taxon>Pseudomonadati</taxon>
        <taxon>Bacteroidota</taxon>
        <taxon>Bacteroidia</taxon>
        <taxon>Bacteroidales</taxon>
        <taxon>Bacteroidaceae</taxon>
        <taxon>Bacteroides</taxon>
    </lineage>
</organism>
<keyword evidence="5" id="KW-1185">Reference proteome</keyword>
<dbReference type="InterPro" id="IPR011250">
    <property type="entry name" value="OMP/PagP_B-barrel"/>
</dbReference>
<reference evidence="4 5" key="1">
    <citation type="submission" date="2019-04" db="EMBL/GenBank/DDBJ databases">
        <title>Microbes associate with the intestines of laboratory mice.</title>
        <authorList>
            <person name="Navarre W."/>
            <person name="Wong E."/>
            <person name="Huang K."/>
            <person name="Tropini C."/>
            <person name="Ng K."/>
            <person name="Yu B."/>
        </authorList>
    </citation>
    <scope>NUCLEOTIDE SEQUENCE [LARGE SCALE GENOMIC DNA]</scope>
    <source>
        <strain evidence="4 5">NM69_E16B</strain>
    </source>
</reference>
<feature type="domain" description="Outer membrane protein beta-barrel" evidence="3">
    <location>
        <begin position="7"/>
        <end position="177"/>
    </location>
</feature>
<gene>
    <name evidence="4" type="ORF">E5355_07675</name>
</gene>
<evidence type="ECO:0000256" key="2">
    <source>
        <dbReference type="SAM" id="SignalP"/>
    </source>
</evidence>
<name>A0A4S2AZB6_9BACE</name>
<evidence type="ECO:0000256" key="1">
    <source>
        <dbReference type="ARBA" id="ARBA00022729"/>
    </source>
</evidence>
<evidence type="ECO:0000259" key="3">
    <source>
        <dbReference type="Pfam" id="PF13505"/>
    </source>
</evidence>
<evidence type="ECO:0000313" key="5">
    <source>
        <dbReference type="Proteomes" id="UP000310532"/>
    </source>
</evidence>
<dbReference type="RefSeq" id="WP_136009866.1">
    <property type="nucleotide sequence ID" value="NZ_SRYZ01000013.1"/>
</dbReference>
<proteinExistence type="predicted"/>
<dbReference type="Gene3D" id="2.40.160.60">
    <property type="entry name" value="Outer membrane protein transport protein (OMPP1/FadL/TodX)"/>
    <property type="match status" value="1"/>
</dbReference>
<dbReference type="Pfam" id="PF13505">
    <property type="entry name" value="OMP_b-brl"/>
    <property type="match status" value="1"/>
</dbReference>
<feature type="signal peptide" evidence="2">
    <location>
        <begin position="1"/>
        <end position="19"/>
    </location>
</feature>
<protein>
    <submittedName>
        <fullName evidence="4">Porin family protein</fullName>
    </submittedName>
</protein>
<dbReference type="AlphaFoldDB" id="A0A4S2AZB6"/>
<comment type="caution">
    <text evidence="4">The sequence shown here is derived from an EMBL/GenBank/DDBJ whole genome shotgun (WGS) entry which is preliminary data.</text>
</comment>
<dbReference type="InterPro" id="IPR027385">
    <property type="entry name" value="Beta-barrel_OMP"/>
</dbReference>
<dbReference type="EMBL" id="SRYZ01000013">
    <property type="protein sequence ID" value="TGY06841.1"/>
    <property type="molecule type" value="Genomic_DNA"/>
</dbReference>
<dbReference type="Proteomes" id="UP000310532">
    <property type="component" value="Unassembled WGS sequence"/>
</dbReference>
<feature type="chain" id="PRO_5020385683" evidence="2">
    <location>
        <begin position="20"/>
        <end position="177"/>
    </location>
</feature>
<accession>A0A4S2AZB6</accession>
<evidence type="ECO:0000313" key="4">
    <source>
        <dbReference type="EMBL" id="TGY06841.1"/>
    </source>
</evidence>
<dbReference type="SUPFAM" id="SSF56925">
    <property type="entry name" value="OMPA-like"/>
    <property type="match status" value="1"/>
</dbReference>
<sequence>MKKITLFLFMMLAAMAVKAQVYAGGSLGFWYDNGDDGGIETTTFTISPEIGYNLNSKWAIGVALGFSHITASDETKIKTTGFAIAPYARFSFYENKMVRLFIDGGFGFSTVNSDVTKTIDGIEVGFKPGIALKLNEHFSLVGKVGFLGYRDDYISGADGQGLLLSSEDLSLGFHYEF</sequence>